<dbReference type="GO" id="GO:0005829">
    <property type="term" value="C:cytosol"/>
    <property type="evidence" value="ECO:0007669"/>
    <property type="project" value="TreeGrafter"/>
</dbReference>
<dbReference type="SUPFAM" id="SSF53383">
    <property type="entry name" value="PLP-dependent transferases"/>
    <property type="match status" value="1"/>
</dbReference>
<name>B2JNN8_PARP8</name>
<comment type="similarity">
    <text evidence="2 6">Belongs to the class-III pyridoxal-phosphate-dependent aminotransferase family.</text>
</comment>
<dbReference type="CDD" id="cd00610">
    <property type="entry name" value="OAT_like"/>
    <property type="match status" value="1"/>
</dbReference>
<dbReference type="FunFam" id="3.40.640.10:FF:000014">
    <property type="entry name" value="Adenosylmethionine-8-amino-7-oxononanoate aminotransferase, probable"/>
    <property type="match status" value="1"/>
</dbReference>
<evidence type="ECO:0000256" key="4">
    <source>
        <dbReference type="ARBA" id="ARBA00022679"/>
    </source>
</evidence>
<dbReference type="Pfam" id="PF00202">
    <property type="entry name" value="Aminotran_3"/>
    <property type="match status" value="1"/>
</dbReference>
<evidence type="ECO:0000256" key="1">
    <source>
        <dbReference type="ARBA" id="ARBA00001933"/>
    </source>
</evidence>
<dbReference type="KEGG" id="bph:Bphy_3858"/>
<evidence type="ECO:0000256" key="6">
    <source>
        <dbReference type="RuleBase" id="RU003560"/>
    </source>
</evidence>
<keyword evidence="4 7" id="KW-0808">Transferase</keyword>
<gene>
    <name evidence="7" type="ordered locus">Bphy_3858</name>
</gene>
<evidence type="ECO:0000313" key="8">
    <source>
        <dbReference type="Proteomes" id="UP000001192"/>
    </source>
</evidence>
<dbReference type="AlphaFoldDB" id="B2JNN8"/>
<evidence type="ECO:0000256" key="5">
    <source>
        <dbReference type="ARBA" id="ARBA00022898"/>
    </source>
</evidence>
<evidence type="ECO:0000256" key="2">
    <source>
        <dbReference type="ARBA" id="ARBA00008954"/>
    </source>
</evidence>
<dbReference type="Gene3D" id="3.90.1150.10">
    <property type="entry name" value="Aspartate Aminotransferase, domain 1"/>
    <property type="match status" value="1"/>
</dbReference>
<dbReference type="GO" id="GO:0008483">
    <property type="term" value="F:transaminase activity"/>
    <property type="evidence" value="ECO:0007669"/>
    <property type="project" value="UniProtKB-KW"/>
</dbReference>
<comment type="cofactor">
    <cofactor evidence="1">
        <name>pyridoxal 5'-phosphate</name>
        <dbReference type="ChEBI" id="CHEBI:597326"/>
    </cofactor>
</comment>
<dbReference type="NCBIfam" id="NF004767">
    <property type="entry name" value="PRK06105.1"/>
    <property type="match status" value="1"/>
</dbReference>
<dbReference type="InterPro" id="IPR015422">
    <property type="entry name" value="PyrdxlP-dep_Trfase_small"/>
</dbReference>
<dbReference type="eggNOG" id="COG0161">
    <property type="taxonomic scope" value="Bacteria"/>
</dbReference>
<dbReference type="InterPro" id="IPR049704">
    <property type="entry name" value="Aminotrans_3_PPA_site"/>
</dbReference>
<dbReference type="Gene3D" id="3.40.640.10">
    <property type="entry name" value="Type I PLP-dependent aspartate aminotransferase-like (Major domain)"/>
    <property type="match status" value="1"/>
</dbReference>
<organism evidence="7 8">
    <name type="scientific">Paraburkholderia phymatum (strain DSM 17167 / CIP 108236 / LMG 21445 / STM815)</name>
    <name type="common">Burkholderia phymatum</name>
    <dbReference type="NCBI Taxonomy" id="391038"/>
    <lineage>
        <taxon>Bacteria</taxon>
        <taxon>Pseudomonadati</taxon>
        <taxon>Pseudomonadota</taxon>
        <taxon>Betaproteobacteria</taxon>
        <taxon>Burkholderiales</taxon>
        <taxon>Burkholderiaceae</taxon>
        <taxon>Paraburkholderia</taxon>
    </lineage>
</organism>
<protein>
    <submittedName>
        <fullName evidence="7">Aminotransferase class-III</fullName>
    </submittedName>
</protein>
<dbReference type="STRING" id="391038.Bphy_3858"/>
<dbReference type="RefSeq" id="WP_012403162.1">
    <property type="nucleotide sequence ID" value="NC_010623.1"/>
</dbReference>
<sequence length="469" mass="50887">MTQLDQLFSADRAHFMHPSTHAHDHASGALPGRIVTGAKGIRIEDHQGKSFIDAFAGLYCVNIGYGRTEVADAIYEQAKKLAYYHTYVGHSTDTIIELSSRIIDWSPKGMKKVYYGLSGSDANETQIKIVWYYNNVKGRPNKKKIISRQRGYHGSGIVTGSLTGLPSFHQHFDLPIDRVKHTVCPHWYRQAPAGMNEARFVDYCVEELEKLIAHEGADTIAAFIGEPVMGTGGILPPPAGYWPAIQKVLKKHDILLISDEVVCGFGRLGSKMGAHHFGIEPDLITVAKGLTSAYAPLSAVIVGEKVWDVIAQGSQEHGPMGHGWTYSGHPVCAAAALANLDVLERENLTQNATDVGGYLLQRLHAAFDSHPLVGEVRGAGMLAALEFMAHKDERRPFDAALKVGPRVSAAAMQRGLIARAMPHGDILGFAPPLVTTRDEVDEIVKLAKAAVDEVASQVLKESAVAVSPL</sequence>
<evidence type="ECO:0000313" key="7">
    <source>
        <dbReference type="EMBL" id="ACC72989.1"/>
    </source>
</evidence>
<dbReference type="NCBIfam" id="NF005684">
    <property type="entry name" value="PRK07482.1"/>
    <property type="match status" value="1"/>
</dbReference>
<keyword evidence="3 7" id="KW-0032">Aminotransferase</keyword>
<dbReference type="HOGENOM" id="CLU_016922_4_1_4"/>
<dbReference type="InterPro" id="IPR015421">
    <property type="entry name" value="PyrdxlP-dep_Trfase_major"/>
</dbReference>
<reference evidence="8" key="1">
    <citation type="journal article" date="2014" name="Stand. Genomic Sci.">
        <title>Complete genome sequence of Burkholderia phymatum STM815(T), a broad host range and efficient nitrogen-fixing symbiont of Mimosa species.</title>
        <authorList>
            <person name="Moulin L."/>
            <person name="Klonowska A."/>
            <person name="Caroline B."/>
            <person name="Booth K."/>
            <person name="Vriezen J.A."/>
            <person name="Melkonian R."/>
            <person name="James E.K."/>
            <person name="Young J.P."/>
            <person name="Bena G."/>
            <person name="Hauser L."/>
            <person name="Land M."/>
            <person name="Kyrpides N."/>
            <person name="Bruce D."/>
            <person name="Chain P."/>
            <person name="Copeland A."/>
            <person name="Pitluck S."/>
            <person name="Woyke T."/>
            <person name="Lizotte-Waniewski M."/>
            <person name="Bristow J."/>
            <person name="Riley M."/>
        </authorList>
    </citation>
    <scope>NUCLEOTIDE SEQUENCE [LARGE SCALE GENOMIC DNA]</scope>
    <source>
        <strain evidence="8">DSM 17167 / CIP 108236 / LMG 21445 / STM815</strain>
    </source>
</reference>
<dbReference type="PROSITE" id="PS00600">
    <property type="entry name" value="AA_TRANSFER_CLASS_3"/>
    <property type="match status" value="1"/>
</dbReference>
<dbReference type="PANTHER" id="PTHR43094:SF1">
    <property type="entry name" value="AMINOTRANSFERASE CLASS-III"/>
    <property type="match status" value="1"/>
</dbReference>
<dbReference type="OrthoDB" id="3398487at2"/>
<dbReference type="InterPro" id="IPR005814">
    <property type="entry name" value="Aminotrans_3"/>
</dbReference>
<dbReference type="EMBL" id="CP001044">
    <property type="protein sequence ID" value="ACC72989.1"/>
    <property type="molecule type" value="Genomic_DNA"/>
</dbReference>
<accession>B2JNN8</accession>
<dbReference type="Proteomes" id="UP000001192">
    <property type="component" value="Chromosome 2"/>
</dbReference>
<proteinExistence type="inferred from homology"/>
<keyword evidence="8" id="KW-1185">Reference proteome</keyword>
<evidence type="ECO:0000256" key="3">
    <source>
        <dbReference type="ARBA" id="ARBA00022576"/>
    </source>
</evidence>
<dbReference type="InterPro" id="IPR015424">
    <property type="entry name" value="PyrdxlP-dep_Trfase"/>
</dbReference>
<dbReference type="PANTHER" id="PTHR43094">
    <property type="entry name" value="AMINOTRANSFERASE"/>
    <property type="match status" value="1"/>
</dbReference>
<keyword evidence="5 6" id="KW-0663">Pyridoxal phosphate</keyword>
<dbReference type="GO" id="GO:0030170">
    <property type="term" value="F:pyridoxal phosphate binding"/>
    <property type="evidence" value="ECO:0007669"/>
    <property type="project" value="InterPro"/>
</dbReference>